<feature type="transmembrane region" description="Helical" evidence="7">
    <location>
        <begin position="186"/>
        <end position="204"/>
    </location>
</feature>
<dbReference type="GO" id="GO:0005886">
    <property type="term" value="C:plasma membrane"/>
    <property type="evidence" value="ECO:0007669"/>
    <property type="project" value="UniProtKB-SubCell"/>
</dbReference>
<evidence type="ECO:0000256" key="5">
    <source>
        <dbReference type="ARBA" id="ARBA00022989"/>
    </source>
</evidence>
<dbReference type="NCBIfam" id="TIGR00427">
    <property type="entry name" value="NAAT family transporter"/>
    <property type="match status" value="1"/>
</dbReference>
<dbReference type="PANTHER" id="PTHR33508:SF1">
    <property type="entry name" value="UPF0056 MEMBRANE PROTEIN YHCE"/>
    <property type="match status" value="1"/>
</dbReference>
<dbReference type="Proteomes" id="UP000022141">
    <property type="component" value="Unassembled WGS sequence"/>
</dbReference>
<comment type="caution">
    <text evidence="8">The sequence shown here is derived from an EMBL/GenBank/DDBJ whole genome shotgun (WGS) entry which is preliminary data.</text>
</comment>
<feature type="transmembrane region" description="Helical" evidence="7">
    <location>
        <begin position="49"/>
        <end position="69"/>
    </location>
</feature>
<accession>A0A011RIY6</accession>
<evidence type="ECO:0000313" key="9">
    <source>
        <dbReference type="Proteomes" id="UP000022141"/>
    </source>
</evidence>
<keyword evidence="5 7" id="KW-1133">Transmembrane helix</keyword>
<dbReference type="PANTHER" id="PTHR33508">
    <property type="entry name" value="UPF0056 MEMBRANE PROTEIN YHCE"/>
    <property type="match status" value="1"/>
</dbReference>
<feature type="transmembrane region" description="Helical" evidence="7">
    <location>
        <begin position="6"/>
        <end position="29"/>
    </location>
</feature>
<evidence type="ECO:0000256" key="7">
    <source>
        <dbReference type="RuleBase" id="RU362048"/>
    </source>
</evidence>
<keyword evidence="4 7" id="KW-0812">Transmembrane</keyword>
<evidence type="ECO:0000256" key="6">
    <source>
        <dbReference type="ARBA" id="ARBA00023136"/>
    </source>
</evidence>
<organism evidence="8 9">
    <name type="scientific">Accumulibacter regalis</name>
    <dbReference type="NCBI Taxonomy" id="522306"/>
    <lineage>
        <taxon>Bacteria</taxon>
        <taxon>Pseudomonadati</taxon>
        <taxon>Pseudomonadota</taxon>
        <taxon>Betaproteobacteria</taxon>
        <taxon>Candidatus Accumulibacter</taxon>
    </lineage>
</organism>
<sequence length="220" mass="23408">MEPTLTLFISLFTTLVAIINPLEAIPVYLGLMGNKETNEQRQVARRACLYALLLCFFFLIFGTLLLRIFEVPLSMVRVVGGVILTRVGFELFAPPPSGGMLPHADASNTDVAFVPLAMPIMFGPGAIATLISMASTIKQSSAELMHFAAASAAIVACMATVYLSLAYAKPILRKIGKQGIDAATRIVGFFVAAMGMGLIFQGAVEFLEPYRQVATAAAGG</sequence>
<evidence type="ECO:0000256" key="1">
    <source>
        <dbReference type="ARBA" id="ARBA00004651"/>
    </source>
</evidence>
<dbReference type="STRING" id="1454004.AW11_00193"/>
<name>A0A011RIY6_ACCRE</name>
<dbReference type="AlphaFoldDB" id="A0A011RIY6"/>
<comment type="similarity">
    <text evidence="2 7">Belongs to the UPF0056 (MarC) family.</text>
</comment>
<dbReference type="eggNOG" id="COG2095">
    <property type="taxonomic scope" value="Bacteria"/>
</dbReference>
<evidence type="ECO:0000256" key="2">
    <source>
        <dbReference type="ARBA" id="ARBA00009784"/>
    </source>
</evidence>
<dbReference type="Pfam" id="PF01914">
    <property type="entry name" value="MarC"/>
    <property type="match status" value="1"/>
</dbReference>
<dbReference type="InterPro" id="IPR002771">
    <property type="entry name" value="Multi_antbiot-R_MarC"/>
</dbReference>
<keyword evidence="9" id="KW-1185">Reference proteome</keyword>
<evidence type="ECO:0000256" key="3">
    <source>
        <dbReference type="ARBA" id="ARBA00022475"/>
    </source>
</evidence>
<evidence type="ECO:0000256" key="4">
    <source>
        <dbReference type="ARBA" id="ARBA00022692"/>
    </source>
</evidence>
<keyword evidence="3" id="KW-1003">Cell membrane</keyword>
<dbReference type="PATRIC" id="fig|1454004.3.peg.201"/>
<comment type="subcellular location">
    <subcellularLocation>
        <location evidence="1 7">Cell membrane</location>
        <topology evidence="1 7">Multi-pass membrane protein</topology>
    </subcellularLocation>
</comment>
<feature type="transmembrane region" description="Helical" evidence="7">
    <location>
        <begin position="144"/>
        <end position="165"/>
    </location>
</feature>
<dbReference type="EMBL" id="JEMY01000002">
    <property type="protein sequence ID" value="EXI91149.1"/>
    <property type="molecule type" value="Genomic_DNA"/>
</dbReference>
<comment type="caution">
    <text evidence="7">Lacks conserved residue(s) required for the propagation of feature annotation.</text>
</comment>
<evidence type="ECO:0000313" key="8">
    <source>
        <dbReference type="EMBL" id="EXI91149.1"/>
    </source>
</evidence>
<feature type="transmembrane region" description="Helical" evidence="7">
    <location>
        <begin position="113"/>
        <end position="132"/>
    </location>
</feature>
<protein>
    <recommendedName>
        <fullName evidence="7">UPF0056 membrane protein</fullName>
    </recommendedName>
</protein>
<reference evidence="8" key="1">
    <citation type="submission" date="2014-02" db="EMBL/GenBank/DDBJ databases">
        <title>Expanding our view of genomic diversity in Candidatus Accumulibacter clades.</title>
        <authorList>
            <person name="Skennerton C.T."/>
            <person name="Barr J.J."/>
            <person name="Slater F.R."/>
            <person name="Bond P.L."/>
            <person name="Tyson G.W."/>
        </authorList>
    </citation>
    <scope>NUCLEOTIDE SEQUENCE [LARGE SCALE GENOMIC DNA]</scope>
</reference>
<gene>
    <name evidence="8" type="ORF">AW11_00193</name>
</gene>
<proteinExistence type="inferred from homology"/>
<keyword evidence="6 7" id="KW-0472">Membrane</keyword>